<comment type="similarity">
    <text evidence="5">Belongs to the NtaA/SnaA/DszA monooxygenase family.</text>
</comment>
<evidence type="ECO:0000256" key="5">
    <source>
        <dbReference type="ARBA" id="ARBA00033748"/>
    </source>
</evidence>
<evidence type="ECO:0000259" key="7">
    <source>
        <dbReference type="Pfam" id="PF00296"/>
    </source>
</evidence>
<keyword evidence="1 6" id="KW-0285">Flavoprotein</keyword>
<organism evidence="8 9">
    <name type="scientific">Rhodococcus opacus</name>
    <name type="common">Nocardia opaca</name>
    <dbReference type="NCBI Taxonomy" id="37919"/>
    <lineage>
        <taxon>Bacteria</taxon>
        <taxon>Bacillati</taxon>
        <taxon>Actinomycetota</taxon>
        <taxon>Actinomycetes</taxon>
        <taxon>Mycobacteriales</taxon>
        <taxon>Nocardiaceae</taxon>
        <taxon>Rhodococcus</taxon>
    </lineage>
</organism>
<protein>
    <submittedName>
        <fullName evidence="8">Nitrilotriacetate monooxygenase</fullName>
    </submittedName>
</protein>
<evidence type="ECO:0000256" key="3">
    <source>
        <dbReference type="ARBA" id="ARBA00023002"/>
    </source>
</evidence>
<dbReference type="eggNOG" id="COG2141">
    <property type="taxonomic scope" value="Bacteria"/>
</dbReference>
<dbReference type="EMBL" id="CP008947">
    <property type="protein sequence ID" value="AII09445.1"/>
    <property type="molecule type" value="Genomic_DNA"/>
</dbReference>
<reference evidence="8 9" key="1">
    <citation type="submission" date="2014-07" db="EMBL/GenBank/DDBJ databases">
        <title>Genome Sequence of Rhodococcus opacus Strain R7, a Biodegrader of Mono- and Polycyclic Aromatic Hydrocarbons.</title>
        <authorList>
            <person name="Di Gennaro P."/>
            <person name="Zampolli J."/>
            <person name="Presti I."/>
            <person name="Cappelletti M."/>
            <person name="D'Ursi P."/>
            <person name="Orro A."/>
            <person name="Mezzelani A."/>
            <person name="Milanesi L."/>
        </authorList>
    </citation>
    <scope>NUCLEOTIDE SEQUENCE [LARGE SCALE GENOMIC DNA]</scope>
    <source>
        <strain evidence="8 9">R7</strain>
    </source>
</reference>
<name>A0A076ETH8_RHOOP</name>
<dbReference type="InterPro" id="IPR051260">
    <property type="entry name" value="Diverse_substr_monoxygenases"/>
</dbReference>
<gene>
    <name evidence="8" type="ORF">EP51_34310</name>
</gene>
<dbReference type="RefSeq" id="WP_128641709.1">
    <property type="nucleotide sequence ID" value="NZ_CP008947.1"/>
</dbReference>
<dbReference type="CDD" id="cd01095">
    <property type="entry name" value="Nitrilotriacetate_monoxgenase"/>
    <property type="match status" value="1"/>
</dbReference>
<feature type="binding site" evidence="6">
    <location>
        <position position="150"/>
    </location>
    <ligand>
        <name>FMN</name>
        <dbReference type="ChEBI" id="CHEBI:58210"/>
    </ligand>
</feature>
<keyword evidence="3" id="KW-0560">Oxidoreductase</keyword>
<dbReference type="GO" id="GO:0016705">
    <property type="term" value="F:oxidoreductase activity, acting on paired donors, with incorporation or reduction of molecular oxygen"/>
    <property type="evidence" value="ECO:0007669"/>
    <property type="project" value="InterPro"/>
</dbReference>
<evidence type="ECO:0000256" key="6">
    <source>
        <dbReference type="PIRSR" id="PIRSR000337-1"/>
    </source>
</evidence>
<dbReference type="Pfam" id="PF00296">
    <property type="entry name" value="Bac_luciferase"/>
    <property type="match status" value="1"/>
</dbReference>
<proteinExistence type="inferred from homology"/>
<dbReference type="Gene3D" id="3.20.20.30">
    <property type="entry name" value="Luciferase-like domain"/>
    <property type="match status" value="1"/>
</dbReference>
<keyword evidence="4 8" id="KW-0503">Monooxygenase</keyword>
<evidence type="ECO:0000256" key="2">
    <source>
        <dbReference type="ARBA" id="ARBA00022643"/>
    </source>
</evidence>
<evidence type="ECO:0000256" key="4">
    <source>
        <dbReference type="ARBA" id="ARBA00023033"/>
    </source>
</evidence>
<feature type="binding site" evidence="6">
    <location>
        <position position="204"/>
    </location>
    <ligand>
        <name>FMN</name>
        <dbReference type="ChEBI" id="CHEBI:58210"/>
    </ligand>
</feature>
<dbReference type="GO" id="GO:0004497">
    <property type="term" value="F:monooxygenase activity"/>
    <property type="evidence" value="ECO:0007669"/>
    <property type="project" value="UniProtKB-KW"/>
</dbReference>
<keyword evidence="2 6" id="KW-0288">FMN</keyword>
<dbReference type="Proteomes" id="UP000028488">
    <property type="component" value="Chromosome"/>
</dbReference>
<sequence>MSSSRRQLVLNVNVLDVGIAPGAWTLDDVHAHSFVDLDHFTRVAQTAERGTLDAFFLADGPGFWENPRVKPTRALEPSVILAAVATATENLGLIGTASTTFNDPRDLAERFLSLDYLSGGRVAWNVVTTYSPTAAANFGFDQVPDRDYRYRRAEAFVGVVTALWESARSGVPVSHHSEFFDVDGVLRVPPSVQGQPPLIQAGGSPAGRDLAGRTAHGVFSAELTLDAGRRHYKHVKDVARAAGRNPDDVKILPGLITVIGSTEAEAVARHEQLRAHVPAQFGWDRLSLTLGVPLAELDLHKPIPASLLAGPPDPATFAGSLGFRESVVGLARERNLTVAQLLRELDGGGGHRAVIGTPGQVADTIEAWFRAEAADGFNLMPDAFPSGLDTFVDEVVPLLRKRGLFRHEYAEKTLRERFAVPLPEYGTARSA</sequence>
<dbReference type="PANTHER" id="PTHR30011:SF16">
    <property type="entry name" value="C2H2 FINGER DOMAIN TRANSCRIPTION FACTOR (EUROFUNG)-RELATED"/>
    <property type="match status" value="1"/>
</dbReference>
<dbReference type="InterPro" id="IPR016215">
    <property type="entry name" value="NTA_MOA"/>
</dbReference>
<accession>A0A076ETH8</accession>
<dbReference type="AlphaFoldDB" id="A0A076ETH8"/>
<feature type="binding site" evidence="6">
    <location>
        <position position="96"/>
    </location>
    <ligand>
        <name>FMN</name>
        <dbReference type="ChEBI" id="CHEBI:58210"/>
    </ligand>
</feature>
<dbReference type="SUPFAM" id="SSF51679">
    <property type="entry name" value="Bacterial luciferase-like"/>
    <property type="match status" value="1"/>
</dbReference>
<evidence type="ECO:0000313" key="9">
    <source>
        <dbReference type="Proteomes" id="UP000028488"/>
    </source>
</evidence>
<dbReference type="InterPro" id="IPR036661">
    <property type="entry name" value="Luciferase-like_sf"/>
</dbReference>
<dbReference type="InterPro" id="IPR011251">
    <property type="entry name" value="Luciferase-like_dom"/>
</dbReference>
<evidence type="ECO:0000313" key="8">
    <source>
        <dbReference type="EMBL" id="AII09445.1"/>
    </source>
</evidence>
<feature type="binding site" evidence="6">
    <location>
        <position position="59"/>
    </location>
    <ligand>
        <name>FMN</name>
        <dbReference type="ChEBI" id="CHEBI:58210"/>
    </ligand>
</feature>
<dbReference type="PIRSF" id="PIRSF000337">
    <property type="entry name" value="NTA_MOA"/>
    <property type="match status" value="1"/>
</dbReference>
<evidence type="ECO:0000256" key="1">
    <source>
        <dbReference type="ARBA" id="ARBA00022630"/>
    </source>
</evidence>
<feature type="domain" description="Luciferase-like" evidence="7">
    <location>
        <begin position="35"/>
        <end position="370"/>
    </location>
</feature>
<dbReference type="PANTHER" id="PTHR30011">
    <property type="entry name" value="ALKANESULFONATE MONOOXYGENASE-RELATED"/>
    <property type="match status" value="1"/>
</dbReference>